<evidence type="ECO:0000313" key="1">
    <source>
        <dbReference type="EMBL" id="MEQ6353466.1"/>
    </source>
</evidence>
<proteinExistence type="predicted"/>
<name>A0ABV1MLS4_9BACI</name>
<accession>A0ABV1MLS4</accession>
<evidence type="ECO:0000313" key="2">
    <source>
        <dbReference type="Proteomes" id="UP001478862"/>
    </source>
</evidence>
<reference evidence="1 2" key="1">
    <citation type="submission" date="2024-06" db="EMBL/GenBank/DDBJ databases">
        <title>Lysinibacillus zambalefons sp. nov., a Novel Firmicute Isolated from the Poon Bato Zambales Hyperalkaline Spring.</title>
        <authorList>
            <person name="Aja J.A."/>
            <person name="Lazaro J.E.H."/>
            <person name="Llorin L.D."/>
            <person name="Lim K.R."/>
            <person name="Teodosio J."/>
            <person name="Dalisay D.S."/>
        </authorList>
    </citation>
    <scope>NUCLEOTIDE SEQUENCE [LARGE SCALE GENOMIC DNA]</scope>
    <source>
        <strain evidence="1 2">M3</strain>
    </source>
</reference>
<dbReference type="RefSeq" id="WP_349658230.1">
    <property type="nucleotide sequence ID" value="NZ_JBEGDG010000001.1"/>
</dbReference>
<dbReference type="EMBL" id="JBEGDG010000001">
    <property type="protein sequence ID" value="MEQ6353466.1"/>
    <property type="molecule type" value="Genomic_DNA"/>
</dbReference>
<keyword evidence="2" id="KW-1185">Reference proteome</keyword>
<sequence>MSTTITLLTFIQSTKKEKEKDKVFLPSRWSGATRDWSLVEEVWLNPEKPTFIQAKQKVQK</sequence>
<dbReference type="Proteomes" id="UP001478862">
    <property type="component" value="Unassembled WGS sequence"/>
</dbReference>
<protein>
    <submittedName>
        <fullName evidence="1">Uncharacterized protein</fullName>
    </submittedName>
</protein>
<organism evidence="1 2">
    <name type="scientific">Lysinibacillus zambalensis</name>
    <dbReference type="NCBI Taxonomy" id="3160866"/>
    <lineage>
        <taxon>Bacteria</taxon>
        <taxon>Bacillati</taxon>
        <taxon>Bacillota</taxon>
        <taxon>Bacilli</taxon>
        <taxon>Bacillales</taxon>
        <taxon>Bacillaceae</taxon>
        <taxon>Lysinibacillus</taxon>
    </lineage>
</organism>
<comment type="caution">
    <text evidence="1">The sequence shown here is derived from an EMBL/GenBank/DDBJ whole genome shotgun (WGS) entry which is preliminary data.</text>
</comment>
<gene>
    <name evidence="1" type="ORF">ABNX05_02435</name>
</gene>